<reference evidence="4" key="1">
    <citation type="submission" date="2020-12" db="EMBL/GenBank/DDBJ databases">
        <title>Enhanced detection system for hospital associated transmission using whole genome sequencing surveillance.</title>
        <authorList>
            <person name="Harrison L.H."/>
            <person name="Van Tyne D."/>
            <person name="Marsh J.W."/>
            <person name="Griffith M.P."/>
            <person name="Snyder D.J."/>
            <person name="Cooper V.S."/>
            <person name="Mustapha M."/>
        </authorList>
    </citation>
    <scope>NUCLEOTIDE SEQUENCE</scope>
    <source>
        <strain evidence="4">PSB00042</strain>
    </source>
</reference>
<evidence type="ECO:0000313" key="5">
    <source>
        <dbReference type="Proteomes" id="UP000637061"/>
    </source>
</evidence>
<evidence type="ECO:0000256" key="1">
    <source>
        <dbReference type="ARBA" id="ARBA00009075"/>
    </source>
</evidence>
<keyword evidence="3" id="KW-0732">Signal</keyword>
<dbReference type="RefSeq" id="WP_198747091.1">
    <property type="nucleotide sequence ID" value="NZ_JAEHTE010000005.1"/>
</dbReference>
<accession>A0A8I1EDR7</accession>
<dbReference type="Pfam" id="PF03573">
    <property type="entry name" value="OprD"/>
    <property type="match status" value="1"/>
</dbReference>
<comment type="caution">
    <text evidence="4">The sequence shown here is derived from an EMBL/GenBank/DDBJ whole genome shotgun (WGS) entry which is preliminary data.</text>
</comment>
<dbReference type="Proteomes" id="UP000637061">
    <property type="component" value="Unassembled WGS sequence"/>
</dbReference>
<dbReference type="PANTHER" id="PTHR34596:SF2">
    <property type="entry name" value="CHITOPORIN"/>
    <property type="match status" value="1"/>
</dbReference>
<comment type="similarity">
    <text evidence="1">Belongs to the outer membrane porin (Opr) (TC 1.B.25) family.</text>
</comment>
<dbReference type="Gene3D" id="2.40.160.10">
    <property type="entry name" value="Porin"/>
    <property type="match status" value="1"/>
</dbReference>
<name>A0A8I1EDR7_PSEPU</name>
<keyword evidence="2" id="KW-0813">Transport</keyword>
<dbReference type="AlphaFoldDB" id="A0A8I1EDR7"/>
<dbReference type="PANTHER" id="PTHR34596">
    <property type="entry name" value="CHITOPORIN"/>
    <property type="match status" value="1"/>
</dbReference>
<sequence length="413" mass="46030">MNIHANRKSLVLVIPTLLLPINVWAEGFVEDTSATLTLRNFFFERNFTAPGVTQSHAREWTQGFIFDLKSGFTQGTVGFGVDVLGKYAVKLDGGAGEYGALLLPKDGDGDPAGSFGRLGVALKAKLSNTEVKVGEWMPNFPIVTADDFRALPQTFRGAQIASQELKNWSFYAGEFTKTSLRNDSSMEDLSFGSAQSDSFKFLGADYRSSSKNTTVRLWWGELEDIYKQHYLGLIQKWQLSQTVSLTSNLGYFWGKDTGVAKAGSLDNQTASALFSLNIAQHSISIGLQNVSGDSGWMRIGGTGGIYLANNTFNHAFDNPRERSWQVRYDLNFVGYGIPGLTLMTRYVHGDNVELRNVKDGSEWVRESELGYVFQSGKLRDLAVRWRNSSVRRNFNASDYDENRLIVSYPLNIF</sequence>
<evidence type="ECO:0000256" key="3">
    <source>
        <dbReference type="ARBA" id="ARBA00022729"/>
    </source>
</evidence>
<dbReference type="InterPro" id="IPR005318">
    <property type="entry name" value="OM_porin_bac"/>
</dbReference>
<proteinExistence type="inferred from homology"/>
<dbReference type="GO" id="GO:0016020">
    <property type="term" value="C:membrane"/>
    <property type="evidence" value="ECO:0007669"/>
    <property type="project" value="InterPro"/>
</dbReference>
<dbReference type="InterPro" id="IPR023614">
    <property type="entry name" value="Porin_dom_sf"/>
</dbReference>
<dbReference type="EMBL" id="JAEHTE010000005">
    <property type="protein sequence ID" value="MBI6883880.1"/>
    <property type="molecule type" value="Genomic_DNA"/>
</dbReference>
<evidence type="ECO:0000256" key="2">
    <source>
        <dbReference type="ARBA" id="ARBA00022448"/>
    </source>
</evidence>
<evidence type="ECO:0000313" key="4">
    <source>
        <dbReference type="EMBL" id="MBI6883880.1"/>
    </source>
</evidence>
<gene>
    <name evidence="4" type="ORF">JEU22_08145</name>
</gene>
<protein>
    <submittedName>
        <fullName evidence="4">OprD family porin</fullName>
    </submittedName>
</protein>
<dbReference type="GO" id="GO:0015288">
    <property type="term" value="F:porin activity"/>
    <property type="evidence" value="ECO:0007669"/>
    <property type="project" value="TreeGrafter"/>
</dbReference>
<organism evidence="4 5">
    <name type="scientific">Pseudomonas putida</name>
    <name type="common">Arthrobacter siderocapsulatus</name>
    <dbReference type="NCBI Taxonomy" id="303"/>
    <lineage>
        <taxon>Bacteria</taxon>
        <taxon>Pseudomonadati</taxon>
        <taxon>Pseudomonadota</taxon>
        <taxon>Gammaproteobacteria</taxon>
        <taxon>Pseudomonadales</taxon>
        <taxon>Pseudomonadaceae</taxon>
        <taxon>Pseudomonas</taxon>
    </lineage>
</organism>